<dbReference type="AlphaFoldDB" id="A0AAV9IV53"/>
<dbReference type="SUPFAM" id="SSF82919">
    <property type="entry name" value="Zn-finger domain of Sec23/24"/>
    <property type="match status" value="1"/>
</dbReference>
<dbReference type="InterPro" id="IPR036174">
    <property type="entry name" value="Znf_Sec23_Sec24_sf"/>
</dbReference>
<keyword evidence="4 14" id="KW-0813">Transport</keyword>
<dbReference type="InterPro" id="IPR036175">
    <property type="entry name" value="Sec23/24_helical_dom_sf"/>
</dbReference>
<keyword evidence="9 14" id="KW-0653">Protein transport</keyword>
<feature type="domain" description="Zinc finger Sec23/Sec24-type" evidence="16">
    <location>
        <begin position="62"/>
        <end position="93"/>
    </location>
</feature>
<evidence type="ECO:0000259" key="19">
    <source>
        <dbReference type="Pfam" id="PF08033"/>
    </source>
</evidence>
<comment type="caution">
    <text evidence="20">The sequence shown here is derived from an EMBL/GenBank/DDBJ whole genome shotgun (WGS) entry which is preliminary data.</text>
</comment>
<dbReference type="InterPro" id="IPR006895">
    <property type="entry name" value="Znf_Sec23_Sec24"/>
</dbReference>
<organism evidence="20 21">
    <name type="scientific">Cyanidium caldarium</name>
    <name type="common">Red alga</name>
    <dbReference type="NCBI Taxonomy" id="2771"/>
    <lineage>
        <taxon>Eukaryota</taxon>
        <taxon>Rhodophyta</taxon>
        <taxon>Bangiophyceae</taxon>
        <taxon>Cyanidiales</taxon>
        <taxon>Cyanidiaceae</taxon>
        <taxon>Cyanidium</taxon>
    </lineage>
</organism>
<dbReference type="GO" id="GO:0030127">
    <property type="term" value="C:COPII vesicle coat"/>
    <property type="evidence" value="ECO:0007669"/>
    <property type="project" value="InterPro"/>
</dbReference>
<dbReference type="Gene3D" id="2.30.30.380">
    <property type="entry name" value="Zn-finger domain of Sec23/24"/>
    <property type="match status" value="1"/>
</dbReference>
<dbReference type="SUPFAM" id="SSF53300">
    <property type="entry name" value="vWA-like"/>
    <property type="match status" value="1"/>
</dbReference>
<keyword evidence="8 14" id="KW-0931">ER-Golgi transport</keyword>
<dbReference type="GO" id="GO:0090110">
    <property type="term" value="P:COPII-coated vesicle cargo loading"/>
    <property type="evidence" value="ECO:0007669"/>
    <property type="project" value="TreeGrafter"/>
</dbReference>
<dbReference type="Pfam" id="PF04811">
    <property type="entry name" value="Sec23_trunk"/>
    <property type="match status" value="1"/>
</dbReference>
<dbReference type="Gene3D" id="2.60.40.1670">
    <property type="entry name" value="beta-sandwich domain of Sec23/24"/>
    <property type="match status" value="1"/>
</dbReference>
<proteinExistence type="inferred from homology"/>
<feature type="domain" description="Gelsolin-like" evidence="15">
    <location>
        <begin position="641"/>
        <end position="728"/>
    </location>
</feature>
<dbReference type="Gene3D" id="1.20.120.730">
    <property type="entry name" value="Sec23/Sec24 helical domain"/>
    <property type="match status" value="1"/>
</dbReference>
<keyword evidence="12 14" id="KW-0968">Cytoplasmic vesicle</keyword>
<dbReference type="InterPro" id="IPR036180">
    <property type="entry name" value="Gelsolin-like_dom_sf"/>
</dbReference>
<evidence type="ECO:0000256" key="12">
    <source>
        <dbReference type="ARBA" id="ARBA00023329"/>
    </source>
</evidence>
<evidence type="ECO:0000256" key="4">
    <source>
        <dbReference type="ARBA" id="ARBA00022448"/>
    </source>
</evidence>
<feature type="domain" description="Sec23/Sec24 helical" evidence="18">
    <location>
        <begin position="528"/>
        <end position="626"/>
    </location>
</feature>
<evidence type="ECO:0000256" key="13">
    <source>
        <dbReference type="ARBA" id="ARBA00025471"/>
    </source>
</evidence>
<evidence type="ECO:0000259" key="17">
    <source>
        <dbReference type="Pfam" id="PF04811"/>
    </source>
</evidence>
<dbReference type="FunFam" id="3.40.50.410:FF:000043">
    <property type="entry name" value="Protein transport protein SEC23"/>
    <property type="match status" value="1"/>
</dbReference>
<dbReference type="SUPFAM" id="SSF82754">
    <property type="entry name" value="C-terminal, gelsolin-like domain of Sec23/24"/>
    <property type="match status" value="1"/>
</dbReference>
<evidence type="ECO:0000256" key="9">
    <source>
        <dbReference type="ARBA" id="ARBA00022927"/>
    </source>
</evidence>
<evidence type="ECO:0000313" key="21">
    <source>
        <dbReference type="Proteomes" id="UP001301350"/>
    </source>
</evidence>
<dbReference type="Pfam" id="PF04815">
    <property type="entry name" value="Sec23_helical"/>
    <property type="match status" value="1"/>
</dbReference>
<feature type="domain" description="Sec23/Sec24 beta-sandwich" evidence="19">
    <location>
        <begin position="412"/>
        <end position="514"/>
    </location>
</feature>
<protein>
    <recommendedName>
        <fullName evidence="3 14">Protein transport protein SEC23</fullName>
    </recommendedName>
</protein>
<keyword evidence="7 14" id="KW-0862">Zinc</keyword>
<dbReference type="InterPro" id="IPR006900">
    <property type="entry name" value="Sec23/24_helical_dom"/>
</dbReference>
<dbReference type="InterPro" id="IPR036465">
    <property type="entry name" value="vWFA_dom_sf"/>
</dbReference>
<dbReference type="GO" id="GO:0005789">
    <property type="term" value="C:endoplasmic reticulum membrane"/>
    <property type="evidence" value="ECO:0007669"/>
    <property type="project" value="UniProtKB-SubCell"/>
</dbReference>
<evidence type="ECO:0000259" key="15">
    <source>
        <dbReference type="Pfam" id="PF00626"/>
    </source>
</evidence>
<keyword evidence="21" id="KW-1185">Reference proteome</keyword>
<dbReference type="Pfam" id="PF04810">
    <property type="entry name" value="zf-Sec23_Sec24"/>
    <property type="match status" value="1"/>
</dbReference>
<evidence type="ECO:0000259" key="16">
    <source>
        <dbReference type="Pfam" id="PF04810"/>
    </source>
</evidence>
<keyword evidence="11 14" id="KW-0472">Membrane</keyword>
<dbReference type="SUPFAM" id="SSF81995">
    <property type="entry name" value="beta-sandwich domain of Sec23/24"/>
    <property type="match status" value="1"/>
</dbReference>
<dbReference type="InterPro" id="IPR037364">
    <property type="entry name" value="Sec23"/>
</dbReference>
<keyword evidence="10" id="KW-0333">Golgi apparatus</keyword>
<dbReference type="PANTHER" id="PTHR11141:SF0">
    <property type="entry name" value="PROTEIN TRANSPORT PROTEIN SEC23"/>
    <property type="match status" value="1"/>
</dbReference>
<evidence type="ECO:0000259" key="18">
    <source>
        <dbReference type="Pfam" id="PF04815"/>
    </source>
</evidence>
<evidence type="ECO:0000256" key="5">
    <source>
        <dbReference type="ARBA" id="ARBA00022723"/>
    </source>
</evidence>
<comment type="subcellular location">
    <subcellularLocation>
        <location evidence="14">Cytoplasmic vesicle</location>
        <location evidence="14">COPII-coated vesicle membrane</location>
        <topology evidence="14">Peripheral membrane protein</topology>
        <orientation evidence="14">Cytoplasmic side</orientation>
    </subcellularLocation>
    <subcellularLocation>
        <location evidence="14">Endoplasmic reticulum membrane</location>
        <topology evidence="14">Peripheral membrane protein</topology>
        <orientation evidence="14">Cytoplasmic side</orientation>
    </subcellularLocation>
    <subcellularLocation>
        <location evidence="1">Golgi apparatus membrane</location>
        <topology evidence="1">Peripheral membrane protein</topology>
        <orientation evidence="1">Cytoplasmic side</orientation>
    </subcellularLocation>
</comment>
<dbReference type="SUPFAM" id="SSF81811">
    <property type="entry name" value="Helical domain of Sec23/24"/>
    <property type="match status" value="1"/>
</dbReference>
<dbReference type="PANTHER" id="PTHR11141">
    <property type="entry name" value="PROTEIN TRANSPORT PROTEIN SEC23"/>
    <property type="match status" value="1"/>
</dbReference>
<dbReference type="GO" id="GO:0006886">
    <property type="term" value="P:intracellular protein transport"/>
    <property type="evidence" value="ECO:0007669"/>
    <property type="project" value="InterPro"/>
</dbReference>
<dbReference type="Gene3D" id="3.40.20.10">
    <property type="entry name" value="Severin"/>
    <property type="match status" value="1"/>
</dbReference>
<dbReference type="GO" id="GO:0005096">
    <property type="term" value="F:GTPase activator activity"/>
    <property type="evidence" value="ECO:0007669"/>
    <property type="project" value="TreeGrafter"/>
</dbReference>
<comment type="function">
    <text evidence="13 14">Component of the coat protein complex II (COPII) which promotes the formation of transport vesicles from the endoplasmic reticulum (ER). The coat has two main functions, the physical deformation of the endoplasmic reticulum membrane into vesicles and the selection of cargo molecules.</text>
</comment>
<feature type="domain" description="Sec23/Sec24 trunk" evidence="17">
    <location>
        <begin position="123"/>
        <end position="394"/>
    </location>
</feature>
<evidence type="ECO:0000256" key="7">
    <source>
        <dbReference type="ARBA" id="ARBA00022833"/>
    </source>
</evidence>
<dbReference type="Proteomes" id="UP001301350">
    <property type="component" value="Unassembled WGS sequence"/>
</dbReference>
<gene>
    <name evidence="20" type="ORF">CDCA_CDCA06G2000</name>
</gene>
<evidence type="ECO:0000256" key="10">
    <source>
        <dbReference type="ARBA" id="ARBA00023034"/>
    </source>
</evidence>
<dbReference type="GO" id="GO:0000139">
    <property type="term" value="C:Golgi membrane"/>
    <property type="evidence" value="ECO:0007669"/>
    <property type="project" value="UniProtKB-SubCell"/>
</dbReference>
<reference evidence="20 21" key="1">
    <citation type="submission" date="2022-07" db="EMBL/GenBank/DDBJ databases">
        <title>Genome-wide signatures of adaptation to extreme environments.</title>
        <authorList>
            <person name="Cho C.H."/>
            <person name="Yoon H.S."/>
        </authorList>
    </citation>
    <scope>NUCLEOTIDE SEQUENCE [LARGE SCALE GENOMIC DNA]</scope>
    <source>
        <strain evidence="20 21">DBV 063 E5</strain>
    </source>
</reference>
<dbReference type="Pfam" id="PF00626">
    <property type="entry name" value="Gelsolin"/>
    <property type="match status" value="1"/>
</dbReference>
<sequence length="781" mass="85994">MSVDYSQLEEIDGTRWTWHYWPSSRLDASRCVVPFGCLFTPLRPLPNMPAALPYPPVVSRDGAVLNPYCSVDFRARMWVCPFTFQRNQLPPHYAEMPEGQVPPELVPEYTVVEYRLTDRPPAPPPAFVFVLDTTVPAAQLEVAKEYVLKALALLPPDAVVGLITFGQNVHVHEIGFVEAAKSYVLRGNKNYDAAAVQTLLGLGFAATAAASGKAVTAAAGRSLHGHASGGLGTFLQPVSECEFMLTSILESMGRDPWPVAADERPKRCTGVALAVAGALLECTYAGYGAHICLLVGGPATAGPGMIVGSKLEDELRSHTDIEKDNAPLLKKATKHYDELATRLVNAGHSVSVWGCALDQVGFYEMKACVDRTGGVFIMAESFTHPMFKRSLEKFFERDAEGGGGGGYLRRHFVATVEVDCSRELAITGMIGPCASLQRKSAAVSADTEVGIGGTSAWRICSLDPDTTLGVFFEVINPHGNPIPDGHYRYVQFRTTYQHSSGEYRLRVATCAGRWGDGNDLALLSAGFDQEASAVLMARLAVYRTENEEAFDILRWLDRLLIRLCARFGEYQRDRPETFRLGATLSLYPQFMFHLRRSNLLQVFNTSPDESAYFRSHLARVPVSDALLMVQPSLIQYTLEQPPTPVLLDVASVRPEAILLLDAFFFVVVFCGDTIAQWRKAGYHLQHEFRNLAELLQAPRRDAEHFIEHRFPYPRYIETDQHGSQARFLLAKLNPSATHTTGHVDVLSGGVAGGGNTEFLYTDDVSMEVFLEHLKRAAVAAT</sequence>
<evidence type="ECO:0000256" key="6">
    <source>
        <dbReference type="ARBA" id="ARBA00022824"/>
    </source>
</evidence>
<evidence type="ECO:0000256" key="11">
    <source>
        <dbReference type="ARBA" id="ARBA00023136"/>
    </source>
</evidence>
<dbReference type="EMBL" id="JANCYW010000006">
    <property type="protein sequence ID" value="KAK4535975.1"/>
    <property type="molecule type" value="Genomic_DNA"/>
</dbReference>
<dbReference type="FunFam" id="2.30.30.380:FF:000001">
    <property type="entry name" value="Protein transport protein SEC23"/>
    <property type="match status" value="1"/>
</dbReference>
<evidence type="ECO:0000256" key="3">
    <source>
        <dbReference type="ARBA" id="ARBA00021212"/>
    </source>
</evidence>
<accession>A0AAV9IV53</accession>
<dbReference type="InterPro" id="IPR006896">
    <property type="entry name" value="Sec23/24_trunk_dom"/>
</dbReference>
<dbReference type="Gene3D" id="3.40.50.410">
    <property type="entry name" value="von Willebrand factor, type A domain"/>
    <property type="match status" value="1"/>
</dbReference>
<keyword evidence="14" id="KW-0963">Cytoplasm</keyword>
<evidence type="ECO:0000256" key="8">
    <source>
        <dbReference type="ARBA" id="ARBA00022892"/>
    </source>
</evidence>
<keyword evidence="5 14" id="KW-0479">Metal-binding</keyword>
<evidence type="ECO:0000256" key="2">
    <source>
        <dbReference type="ARBA" id="ARBA00009210"/>
    </source>
</evidence>
<dbReference type="Pfam" id="PF08033">
    <property type="entry name" value="Sec23_BS"/>
    <property type="match status" value="1"/>
</dbReference>
<dbReference type="InterPro" id="IPR007123">
    <property type="entry name" value="Gelsolin-like_dom"/>
</dbReference>
<evidence type="ECO:0000256" key="14">
    <source>
        <dbReference type="RuleBase" id="RU365030"/>
    </source>
</evidence>
<evidence type="ECO:0000313" key="20">
    <source>
        <dbReference type="EMBL" id="KAK4535975.1"/>
    </source>
</evidence>
<dbReference type="GO" id="GO:0008270">
    <property type="term" value="F:zinc ion binding"/>
    <property type="evidence" value="ECO:0007669"/>
    <property type="project" value="InterPro"/>
</dbReference>
<keyword evidence="6 14" id="KW-0256">Endoplasmic reticulum</keyword>
<evidence type="ECO:0000256" key="1">
    <source>
        <dbReference type="ARBA" id="ARBA00004255"/>
    </source>
</evidence>
<dbReference type="InterPro" id="IPR012990">
    <property type="entry name" value="Beta-sandwich_Sec23_24"/>
</dbReference>
<dbReference type="InterPro" id="IPR029006">
    <property type="entry name" value="ADF-H/Gelsolin-like_dom_sf"/>
</dbReference>
<dbReference type="GO" id="GO:0070971">
    <property type="term" value="C:endoplasmic reticulum exit site"/>
    <property type="evidence" value="ECO:0007669"/>
    <property type="project" value="TreeGrafter"/>
</dbReference>
<name>A0AAV9IV53_CYACA</name>
<dbReference type="FunFam" id="3.40.20.10:FF:000041">
    <property type="entry name" value="Protein transport protein SEC23"/>
    <property type="match status" value="1"/>
</dbReference>
<comment type="similarity">
    <text evidence="2 14">Belongs to the SEC23/SEC24 family. SEC23 subfamily.</text>
</comment>